<dbReference type="Gene3D" id="3.40.1350.80">
    <property type="match status" value="1"/>
</dbReference>
<sequence>MPDQPALPALLADRTAYKARLEQILPASITGTTASANEIAAAVAFTMMYVGAVDGHRPIRPSTVAWMRDGIAARRDDADRQAYYLAALRSKQAVDAQCHAWGLTETRSWYADNSREPIRDETLRTWADNGALVSGSGVQTTSSAPRYTLHPDFAALFDPTLTGEKLDTAIKDWQSRHLTLTGRARAARAHAAARAEEAVVVHLPDGGTRELHIGASSEIIRGVIEQFAPVRLGDPVVIFVSQSGEKVNVLDEALLKRLGLPVDQQRLLPDLLLADLDPARDALWLVEVVATDGPITEERRAALLGWATDHGVSPDRCRFLTAFESRTAAPFKKAVPQLARGSYAWFLDEPDGLLAWEDLAAE</sequence>
<evidence type="ECO:0000313" key="3">
    <source>
        <dbReference type="EMBL" id="TQL58754.1"/>
    </source>
</evidence>
<proteinExistence type="predicted"/>
<dbReference type="Gene3D" id="1.10.10.1820">
    <property type="entry name" value="BsuBI/PstI restriction endonuclease-like"/>
    <property type="match status" value="1"/>
</dbReference>
<keyword evidence="4" id="KW-1185">Reference proteome</keyword>
<dbReference type="Proteomes" id="UP000319514">
    <property type="component" value="Unassembled WGS sequence"/>
</dbReference>
<evidence type="ECO:0000313" key="4">
    <source>
        <dbReference type="Proteomes" id="UP000319514"/>
    </source>
</evidence>
<dbReference type="Pfam" id="PF17728">
    <property type="entry name" value="BsuBI_PstI_RE_N"/>
    <property type="match status" value="1"/>
</dbReference>
<organism evidence="3 4">
    <name type="scientific">Oryzihumus leptocrescens</name>
    <dbReference type="NCBI Taxonomy" id="297536"/>
    <lineage>
        <taxon>Bacteria</taxon>
        <taxon>Bacillati</taxon>
        <taxon>Actinomycetota</taxon>
        <taxon>Actinomycetes</taxon>
        <taxon>Micrococcales</taxon>
        <taxon>Intrasporangiaceae</taxon>
        <taxon>Oryzihumus</taxon>
    </lineage>
</organism>
<comment type="caution">
    <text evidence="3">The sequence shown here is derived from an EMBL/GenBank/DDBJ whole genome shotgun (WGS) entry which is preliminary data.</text>
</comment>
<gene>
    <name evidence="3" type="ORF">FB474_0091</name>
</gene>
<reference evidence="3 4" key="1">
    <citation type="submission" date="2019-06" db="EMBL/GenBank/DDBJ databases">
        <title>Sequencing the genomes of 1000 actinobacteria strains.</title>
        <authorList>
            <person name="Klenk H.-P."/>
        </authorList>
    </citation>
    <scope>NUCLEOTIDE SEQUENCE [LARGE SCALE GENOMIC DNA]</scope>
    <source>
        <strain evidence="3 4">DSM 18082</strain>
    </source>
</reference>
<dbReference type="Pfam" id="PF06616">
    <property type="entry name" value="BsuBI_PstI_RE"/>
    <property type="match status" value="1"/>
</dbReference>
<keyword evidence="3" id="KW-0255">Endonuclease</keyword>
<dbReference type="GO" id="GO:0009307">
    <property type="term" value="P:DNA restriction-modification system"/>
    <property type="evidence" value="ECO:0007669"/>
    <property type="project" value="InterPro"/>
</dbReference>
<dbReference type="AlphaFoldDB" id="A0A542ZEI9"/>
<evidence type="ECO:0000259" key="2">
    <source>
        <dbReference type="Pfam" id="PF17728"/>
    </source>
</evidence>
<dbReference type="OrthoDB" id="9798907at2"/>
<dbReference type="RefSeq" id="WP_141786854.1">
    <property type="nucleotide sequence ID" value="NZ_BAAAKX010000006.1"/>
</dbReference>
<keyword evidence="3" id="KW-0378">Hydrolase</keyword>
<dbReference type="EMBL" id="VFOQ01000001">
    <property type="protein sequence ID" value="TQL58754.1"/>
    <property type="molecule type" value="Genomic_DNA"/>
</dbReference>
<keyword evidence="3" id="KW-0540">Nuclease</keyword>
<feature type="domain" description="BsuBI/PstI restriction endonuclease" evidence="1">
    <location>
        <begin position="200"/>
        <end position="357"/>
    </location>
</feature>
<dbReference type="GO" id="GO:0009036">
    <property type="term" value="F:type II site-specific deoxyribonuclease activity"/>
    <property type="evidence" value="ECO:0007669"/>
    <property type="project" value="InterPro"/>
</dbReference>
<evidence type="ECO:0000259" key="1">
    <source>
        <dbReference type="Pfam" id="PF06616"/>
    </source>
</evidence>
<name>A0A542ZEI9_9MICO</name>
<dbReference type="InterPro" id="IPR041963">
    <property type="entry name" value="BsuBI/PstI_C_sf"/>
</dbReference>
<dbReference type="GO" id="GO:0003677">
    <property type="term" value="F:DNA binding"/>
    <property type="evidence" value="ECO:0007669"/>
    <property type="project" value="InterPro"/>
</dbReference>
<dbReference type="GO" id="GO:0000287">
    <property type="term" value="F:magnesium ion binding"/>
    <property type="evidence" value="ECO:0007669"/>
    <property type="project" value="InterPro"/>
</dbReference>
<accession>A0A542ZEI9</accession>
<feature type="domain" description="BsuBI/PstI restriction endonuclease HTH" evidence="2">
    <location>
        <begin position="33"/>
        <end position="185"/>
    </location>
</feature>
<dbReference type="InterPro" id="IPR041454">
    <property type="entry name" value="BsuBI/PstI_N"/>
</dbReference>
<dbReference type="InterPro" id="IPR041962">
    <property type="entry name" value="BsuBI/PstI_N_sf"/>
</dbReference>
<dbReference type="InterPro" id="IPR009528">
    <property type="entry name" value="Restrct_endonuc_II_BsuBI_C"/>
</dbReference>
<protein>
    <submittedName>
        <fullName evidence="3">BsuBI/PstI restriction endonuclease</fullName>
    </submittedName>
</protein>